<reference evidence="1" key="1">
    <citation type="submission" date="2021-02" db="EMBL/GenBank/DDBJ databases">
        <authorList>
            <person name="Steward A R."/>
        </authorList>
    </citation>
    <scope>NUCLEOTIDE SEQUENCE</scope>
</reference>
<dbReference type="Proteomes" id="UP000663880">
    <property type="component" value="Unassembled WGS sequence"/>
</dbReference>
<sequence>MLSGAIWSAAPVSLRPLAPGLPAARPPLLALVMQALHDDDTSFLGAYMLFVEAPDSVAEVQKGMERLNE</sequence>
<keyword evidence="2" id="KW-1185">Reference proteome</keyword>
<dbReference type="EMBL" id="CAJOBZ010000044">
    <property type="protein sequence ID" value="CAF4909396.1"/>
    <property type="molecule type" value="Genomic_DNA"/>
</dbReference>
<evidence type="ECO:0000313" key="1">
    <source>
        <dbReference type="EMBL" id="CAF4909396.1"/>
    </source>
</evidence>
<comment type="caution">
    <text evidence="1">The sequence shown here is derived from an EMBL/GenBank/DDBJ whole genome shotgun (WGS) entry which is preliminary data.</text>
</comment>
<gene>
    <name evidence="1" type="ORF">PMACD_LOCUS12003</name>
</gene>
<accession>A0A821VMQ5</accession>
<organism evidence="1 2">
    <name type="scientific">Pieris macdunnoughi</name>
    <dbReference type="NCBI Taxonomy" id="345717"/>
    <lineage>
        <taxon>Eukaryota</taxon>
        <taxon>Metazoa</taxon>
        <taxon>Ecdysozoa</taxon>
        <taxon>Arthropoda</taxon>
        <taxon>Hexapoda</taxon>
        <taxon>Insecta</taxon>
        <taxon>Pterygota</taxon>
        <taxon>Neoptera</taxon>
        <taxon>Endopterygota</taxon>
        <taxon>Lepidoptera</taxon>
        <taxon>Glossata</taxon>
        <taxon>Ditrysia</taxon>
        <taxon>Papilionoidea</taxon>
        <taxon>Pieridae</taxon>
        <taxon>Pierinae</taxon>
        <taxon>Pieris</taxon>
    </lineage>
</organism>
<evidence type="ECO:0000313" key="2">
    <source>
        <dbReference type="Proteomes" id="UP000663880"/>
    </source>
</evidence>
<dbReference type="AlphaFoldDB" id="A0A821VMQ5"/>
<proteinExistence type="predicted"/>
<name>A0A821VMQ5_9NEOP</name>
<protein>
    <submittedName>
        <fullName evidence="1">Uncharacterized protein</fullName>
    </submittedName>
</protein>